<evidence type="ECO:0000259" key="5">
    <source>
        <dbReference type="Pfam" id="PF25989"/>
    </source>
</evidence>
<dbReference type="FunFam" id="2.40.30.170:FF:000010">
    <property type="entry name" value="Efflux RND transporter periplasmic adaptor subunit"/>
    <property type="match status" value="1"/>
</dbReference>
<dbReference type="GO" id="GO:0015562">
    <property type="term" value="F:efflux transmembrane transporter activity"/>
    <property type="evidence" value="ECO:0007669"/>
    <property type="project" value="TreeGrafter"/>
</dbReference>
<proteinExistence type="inferred from homology"/>
<evidence type="ECO:0000256" key="1">
    <source>
        <dbReference type="ARBA" id="ARBA00009477"/>
    </source>
</evidence>
<dbReference type="EMBL" id="JAKILJ010000004">
    <property type="protein sequence ID" value="MCL1104239.1"/>
    <property type="molecule type" value="Genomic_DNA"/>
</dbReference>
<dbReference type="Gene3D" id="2.40.50.100">
    <property type="match status" value="1"/>
</dbReference>
<keyword evidence="2" id="KW-0732">Signal</keyword>
<dbReference type="GO" id="GO:1990281">
    <property type="term" value="C:efflux pump complex"/>
    <property type="evidence" value="ECO:0007669"/>
    <property type="project" value="TreeGrafter"/>
</dbReference>
<feature type="domain" description="YknX-like C-terminal permuted SH3-like" evidence="5">
    <location>
        <begin position="280"/>
        <end position="345"/>
    </location>
</feature>
<dbReference type="InterPro" id="IPR058625">
    <property type="entry name" value="MdtA-like_BSH"/>
</dbReference>
<protein>
    <submittedName>
        <fullName evidence="6">Efflux RND transporter periplasmic adaptor subunit</fullName>
    </submittedName>
</protein>
<dbReference type="Gene3D" id="1.10.287.470">
    <property type="entry name" value="Helix hairpin bin"/>
    <property type="match status" value="1"/>
</dbReference>
<evidence type="ECO:0000259" key="4">
    <source>
        <dbReference type="Pfam" id="PF25954"/>
    </source>
</evidence>
<dbReference type="NCBIfam" id="TIGR01730">
    <property type="entry name" value="RND_mfp"/>
    <property type="match status" value="1"/>
</dbReference>
<dbReference type="FunFam" id="2.40.420.20:FF:000007">
    <property type="entry name" value="HAE1 family efflux pump MFP component"/>
    <property type="match status" value="1"/>
</dbReference>
<dbReference type="Pfam" id="PF25989">
    <property type="entry name" value="YknX_C"/>
    <property type="match status" value="1"/>
</dbReference>
<dbReference type="SUPFAM" id="SSF111369">
    <property type="entry name" value="HlyD-like secretion proteins"/>
    <property type="match status" value="1"/>
</dbReference>
<dbReference type="Gene3D" id="2.40.30.170">
    <property type="match status" value="1"/>
</dbReference>
<dbReference type="InterPro" id="IPR006143">
    <property type="entry name" value="RND_pump_MFP"/>
</dbReference>
<feature type="chain" id="PRO_5040887162" evidence="2">
    <location>
        <begin position="29"/>
        <end position="367"/>
    </location>
</feature>
<dbReference type="PANTHER" id="PTHR30469:SF13">
    <property type="entry name" value="HAE1 FAMILY EFFLUX PUMP MFP COMPONENT"/>
    <property type="match status" value="1"/>
</dbReference>
<dbReference type="RefSeq" id="WP_188923885.1">
    <property type="nucleotide sequence ID" value="NZ_BMQI01000004.1"/>
</dbReference>
<gene>
    <name evidence="6" type="ORF">L2749_03050</name>
</gene>
<name>A0A9X1Z3R4_9GAMM</name>
<dbReference type="Pfam" id="PF25917">
    <property type="entry name" value="BSH_RND"/>
    <property type="match status" value="1"/>
</dbReference>
<dbReference type="Proteomes" id="UP001139408">
    <property type="component" value="Unassembled WGS sequence"/>
</dbReference>
<comment type="similarity">
    <text evidence="1">Belongs to the membrane fusion protein (MFP) (TC 8.A.1) family.</text>
</comment>
<dbReference type="InterPro" id="IPR058792">
    <property type="entry name" value="Beta-barrel_RND_2"/>
</dbReference>
<feature type="signal peptide" evidence="2">
    <location>
        <begin position="1"/>
        <end position="28"/>
    </location>
</feature>
<evidence type="ECO:0000256" key="2">
    <source>
        <dbReference type="SAM" id="SignalP"/>
    </source>
</evidence>
<dbReference type="AlphaFoldDB" id="A0A9X1Z3R4"/>
<evidence type="ECO:0000259" key="3">
    <source>
        <dbReference type="Pfam" id="PF25917"/>
    </source>
</evidence>
<accession>A0A9X1Z3R4</accession>
<keyword evidence="7" id="KW-1185">Reference proteome</keyword>
<feature type="domain" description="Multidrug resistance protein MdtA-like barrel-sandwich hybrid" evidence="3">
    <location>
        <begin position="67"/>
        <end position="186"/>
    </location>
</feature>
<evidence type="ECO:0000313" key="6">
    <source>
        <dbReference type="EMBL" id="MCL1104239.1"/>
    </source>
</evidence>
<dbReference type="Pfam" id="PF25954">
    <property type="entry name" value="Beta-barrel_RND_2"/>
    <property type="match status" value="1"/>
</dbReference>
<reference evidence="6" key="1">
    <citation type="submission" date="2022-01" db="EMBL/GenBank/DDBJ databases">
        <title>Whole genome-based taxonomy of the Shewanellaceae.</title>
        <authorList>
            <person name="Martin-Rodriguez A.J."/>
        </authorList>
    </citation>
    <scope>NUCLEOTIDE SEQUENCE</scope>
    <source>
        <strain evidence="6">DSM 23803</strain>
    </source>
</reference>
<dbReference type="Gene3D" id="2.40.420.20">
    <property type="match status" value="1"/>
</dbReference>
<dbReference type="InterPro" id="IPR058637">
    <property type="entry name" value="YknX-like_C"/>
</dbReference>
<dbReference type="PANTHER" id="PTHR30469">
    <property type="entry name" value="MULTIDRUG RESISTANCE PROTEIN MDTA"/>
    <property type="match status" value="1"/>
</dbReference>
<feature type="domain" description="CusB-like beta-barrel" evidence="4">
    <location>
        <begin position="199"/>
        <end position="270"/>
    </location>
</feature>
<comment type="caution">
    <text evidence="6">The sequence shown here is derived from an EMBL/GenBank/DDBJ whole genome shotgun (WGS) entry which is preliminary data.</text>
</comment>
<evidence type="ECO:0000313" key="7">
    <source>
        <dbReference type="Proteomes" id="UP001139408"/>
    </source>
</evidence>
<organism evidence="6 7">
    <name type="scientific">Shewanella algicola</name>
    <dbReference type="NCBI Taxonomy" id="640633"/>
    <lineage>
        <taxon>Bacteria</taxon>
        <taxon>Pseudomonadati</taxon>
        <taxon>Pseudomonadota</taxon>
        <taxon>Gammaproteobacteria</taxon>
        <taxon>Alteromonadales</taxon>
        <taxon>Shewanellaceae</taxon>
        <taxon>Shewanella</taxon>
    </lineage>
</organism>
<sequence>MIKKLGLKTFSAAFAIATCCVLSINVFAATKPQRVEKIIPVMTANVEQHELSQSVTLIGKLVATDSVMIAPQVGGKIDSIEVSSNQHVRKGQTLLTLDNSKAKANVLEAQAYHKDEVRKLNEFLKLINVNAITQTEIEAQKASVDIALARLQSAQTDLAYHTVTAPFSGNTGLVNFSRGKMVSINEELLSLDDLSVLQLDLQVPEHYLSLLSTGMPVNASSRAWANTTFTGNIIAIDPRVNSQTLNLNIRSQFYNKKGQLKPGMMMSATLIFPSVSAPIVPVQALEYSGTKRFVYVINQDNVAQRKEVVLGARIKDEVLIESGVNIGDNIVVQGLVNMRDGVKVNDLSKSIKTAQNDTQVLSAQEHK</sequence>